<dbReference type="PANTHER" id="PTHR11645:SF49">
    <property type="entry name" value="PYRROLINE-5-CARBOXYLATE REDUCTASE 1"/>
    <property type="match status" value="1"/>
</dbReference>
<organism evidence="5 6">
    <name type="scientific">Evansella tamaricis</name>
    <dbReference type="NCBI Taxonomy" id="2069301"/>
    <lineage>
        <taxon>Bacteria</taxon>
        <taxon>Bacillati</taxon>
        <taxon>Bacillota</taxon>
        <taxon>Bacilli</taxon>
        <taxon>Bacillales</taxon>
        <taxon>Bacillaceae</taxon>
        <taxon>Evansella</taxon>
    </lineage>
</organism>
<sequence length="275" mass="30435">MKLRVSMIGAGNMAEALLKGWLKNGHLKGEQLTITNRSNDDRLKELKNTYGIKTTRNTDELLAPGTLVILGCKPKDWRVAIKPFKPYFTNNTPIVSVMAGVTTRSIEEELVTEIPVIRSMPNTSASVAASMTTLCYGQHVPYQIREEVRTLFQYIGETAEVPEDQMDAMTALVGTGPAYIYYLMESMEMAAIKMGIEPELAKILVSQTLLGASQRVQQSDEHPKDLYQQIMSPGGTTEAGFNVLSEHNVQDALLSCILAAWEKSKELGSQNIYTK</sequence>
<comment type="caution">
    <text evidence="5">The sequence shown here is derived from an EMBL/GenBank/DDBJ whole genome shotgun (WGS) entry which is preliminary data.</text>
</comment>
<comment type="function">
    <text evidence="1">Catalyzes the reduction of 1-pyrroline-5-carboxylate (PCA) to L-proline.</text>
</comment>
<feature type="domain" description="Pyrroline-5-carboxylate reductase catalytic N-terminal" evidence="3">
    <location>
        <begin position="5"/>
        <end position="100"/>
    </location>
</feature>
<keyword evidence="1" id="KW-0641">Proline biosynthesis</keyword>
<name>A0ABS6JM40_9BACI</name>
<dbReference type="InterPro" id="IPR029036">
    <property type="entry name" value="P5CR_dimer"/>
</dbReference>
<evidence type="ECO:0000256" key="1">
    <source>
        <dbReference type="HAMAP-Rule" id="MF_01925"/>
    </source>
</evidence>
<reference evidence="5 6" key="1">
    <citation type="submission" date="2021-06" db="EMBL/GenBank/DDBJ databases">
        <title>Bacillus sp. RD4P76, an endophyte from a halophyte.</title>
        <authorList>
            <person name="Sun J.-Q."/>
        </authorList>
    </citation>
    <scope>NUCLEOTIDE SEQUENCE [LARGE SCALE GENOMIC DNA]</scope>
    <source>
        <strain evidence="5 6">CGMCC 1.15917</strain>
    </source>
</reference>
<evidence type="ECO:0000313" key="5">
    <source>
        <dbReference type="EMBL" id="MBU9714732.1"/>
    </source>
</evidence>
<dbReference type="Pfam" id="PF14748">
    <property type="entry name" value="P5CR_dimer"/>
    <property type="match status" value="1"/>
</dbReference>
<feature type="domain" description="Pyrroline-5-carboxylate reductase dimerisation" evidence="4">
    <location>
        <begin position="163"/>
        <end position="267"/>
    </location>
</feature>
<keyword evidence="6" id="KW-1185">Reference proteome</keyword>
<dbReference type="InterPro" id="IPR000304">
    <property type="entry name" value="Pyrroline-COOH_reductase"/>
</dbReference>
<dbReference type="Proteomes" id="UP000784880">
    <property type="component" value="Unassembled WGS sequence"/>
</dbReference>
<gene>
    <name evidence="1 5" type="primary">proC</name>
    <name evidence="5" type="ORF">KS419_23585</name>
</gene>
<dbReference type="PANTHER" id="PTHR11645">
    <property type="entry name" value="PYRROLINE-5-CARBOXYLATE REDUCTASE"/>
    <property type="match status" value="1"/>
</dbReference>
<dbReference type="GO" id="GO:0004735">
    <property type="term" value="F:pyrroline-5-carboxylate reductase activity"/>
    <property type="evidence" value="ECO:0007669"/>
    <property type="project" value="UniProtKB-EC"/>
</dbReference>
<evidence type="ECO:0000313" key="6">
    <source>
        <dbReference type="Proteomes" id="UP000784880"/>
    </source>
</evidence>
<dbReference type="NCBIfam" id="TIGR00112">
    <property type="entry name" value="proC"/>
    <property type="match status" value="1"/>
</dbReference>
<comment type="subcellular location">
    <subcellularLocation>
        <location evidence="1">Cytoplasm</location>
    </subcellularLocation>
</comment>
<comment type="catalytic activity">
    <reaction evidence="1">
        <text>L-proline + NAD(+) = (S)-1-pyrroline-5-carboxylate + NADH + 2 H(+)</text>
        <dbReference type="Rhea" id="RHEA:14105"/>
        <dbReference type="ChEBI" id="CHEBI:15378"/>
        <dbReference type="ChEBI" id="CHEBI:17388"/>
        <dbReference type="ChEBI" id="CHEBI:57540"/>
        <dbReference type="ChEBI" id="CHEBI:57945"/>
        <dbReference type="ChEBI" id="CHEBI:60039"/>
        <dbReference type="EC" id="1.5.1.2"/>
    </reaction>
</comment>
<comment type="similarity">
    <text evidence="1">Belongs to the pyrroline-5-carboxylate reductase family.</text>
</comment>
<keyword evidence="1" id="KW-0521">NADP</keyword>
<dbReference type="InterPro" id="IPR028939">
    <property type="entry name" value="P5C_Rdtase_cat_N"/>
</dbReference>
<dbReference type="EMBL" id="JAHQCS010000184">
    <property type="protein sequence ID" value="MBU9714732.1"/>
    <property type="molecule type" value="Genomic_DNA"/>
</dbReference>
<keyword evidence="1" id="KW-0028">Amino-acid biosynthesis</keyword>
<evidence type="ECO:0000259" key="3">
    <source>
        <dbReference type="Pfam" id="PF03807"/>
    </source>
</evidence>
<dbReference type="HAMAP" id="MF_01925">
    <property type="entry name" value="P5C_reductase"/>
    <property type="match status" value="1"/>
</dbReference>
<dbReference type="PIRSF" id="PIRSF000193">
    <property type="entry name" value="Pyrrol-5-carb_rd"/>
    <property type="match status" value="1"/>
</dbReference>
<keyword evidence="1 5" id="KW-0560">Oxidoreductase</keyword>
<proteinExistence type="inferred from homology"/>
<dbReference type="RefSeq" id="WP_217069538.1">
    <property type="nucleotide sequence ID" value="NZ_JAHQCS010000184.1"/>
</dbReference>
<protein>
    <recommendedName>
        <fullName evidence="1 2">Pyrroline-5-carboxylate reductase</fullName>
        <shortName evidence="1">P5C reductase</shortName>
        <shortName evidence="1">P5CR</shortName>
        <ecNumber evidence="1 2">1.5.1.2</ecNumber>
    </recommendedName>
    <alternativeName>
        <fullName evidence="1">PCA reductase</fullName>
    </alternativeName>
</protein>
<accession>A0ABS6JM40</accession>
<evidence type="ECO:0000256" key="2">
    <source>
        <dbReference type="NCBIfam" id="TIGR00112"/>
    </source>
</evidence>
<keyword evidence="1" id="KW-0963">Cytoplasm</keyword>
<dbReference type="Pfam" id="PF03807">
    <property type="entry name" value="F420_oxidored"/>
    <property type="match status" value="1"/>
</dbReference>
<comment type="pathway">
    <text evidence="1">Amino-acid biosynthesis; L-proline biosynthesis; L-proline from L-glutamate 5-semialdehyde: step 1/1.</text>
</comment>
<evidence type="ECO:0000259" key="4">
    <source>
        <dbReference type="Pfam" id="PF14748"/>
    </source>
</evidence>
<dbReference type="EC" id="1.5.1.2" evidence="1 2"/>
<comment type="catalytic activity">
    <reaction evidence="1">
        <text>L-proline + NADP(+) = (S)-1-pyrroline-5-carboxylate + NADPH + 2 H(+)</text>
        <dbReference type="Rhea" id="RHEA:14109"/>
        <dbReference type="ChEBI" id="CHEBI:15378"/>
        <dbReference type="ChEBI" id="CHEBI:17388"/>
        <dbReference type="ChEBI" id="CHEBI:57783"/>
        <dbReference type="ChEBI" id="CHEBI:58349"/>
        <dbReference type="ChEBI" id="CHEBI:60039"/>
        <dbReference type="EC" id="1.5.1.2"/>
    </reaction>
</comment>